<organism evidence="1 2">
    <name type="scientific">Jhaorihella thermophila</name>
    <dbReference type="NCBI Taxonomy" id="488547"/>
    <lineage>
        <taxon>Bacteria</taxon>
        <taxon>Pseudomonadati</taxon>
        <taxon>Pseudomonadota</taxon>
        <taxon>Alphaproteobacteria</taxon>
        <taxon>Rhodobacterales</taxon>
        <taxon>Paracoccaceae</taxon>
        <taxon>Jhaorihella</taxon>
    </lineage>
</organism>
<sequence length="63" mass="6292">MKKLAIVALAGLFLAGCEKCSPADANLNVSVGTSGVRSGVAVGKACGPAYVSIGTGSSYHLHW</sequence>
<evidence type="ECO:0000313" key="1">
    <source>
        <dbReference type="EMBL" id="SEF80751.1"/>
    </source>
</evidence>
<dbReference type="RefSeq" id="WP_104007530.1">
    <property type="nucleotide sequence ID" value="NZ_FNVD01000005.1"/>
</dbReference>
<dbReference type="AlphaFoldDB" id="A0A1H5V217"/>
<dbReference type="PROSITE" id="PS51257">
    <property type="entry name" value="PROKAR_LIPOPROTEIN"/>
    <property type="match status" value="1"/>
</dbReference>
<protein>
    <submittedName>
        <fullName evidence="1">Uncharacterized protein</fullName>
    </submittedName>
</protein>
<dbReference type="EMBL" id="FNVD01000005">
    <property type="protein sequence ID" value="SEF80751.1"/>
    <property type="molecule type" value="Genomic_DNA"/>
</dbReference>
<dbReference type="Proteomes" id="UP000236742">
    <property type="component" value="Unassembled WGS sequence"/>
</dbReference>
<proteinExistence type="predicted"/>
<evidence type="ECO:0000313" key="2">
    <source>
        <dbReference type="Proteomes" id="UP000236742"/>
    </source>
</evidence>
<name>A0A1H5V217_9RHOB</name>
<reference evidence="1 2" key="1">
    <citation type="submission" date="2016-10" db="EMBL/GenBank/DDBJ databases">
        <authorList>
            <person name="de Groot N.N."/>
        </authorList>
    </citation>
    <scope>NUCLEOTIDE SEQUENCE [LARGE SCALE GENOMIC DNA]</scope>
    <source>
        <strain evidence="1 2">DSM 23413</strain>
    </source>
</reference>
<keyword evidence="2" id="KW-1185">Reference proteome</keyword>
<accession>A0A1H5V217</accession>
<gene>
    <name evidence="1" type="ORF">SAMN05421751_10573</name>
</gene>